<evidence type="ECO:0000313" key="1">
    <source>
        <dbReference type="EMBL" id="CAB1451076.1"/>
    </source>
</evidence>
<evidence type="ECO:0000313" key="2">
    <source>
        <dbReference type="Proteomes" id="UP001153269"/>
    </source>
</evidence>
<dbReference type="InterPro" id="IPR043472">
    <property type="entry name" value="Macro_dom-like"/>
</dbReference>
<dbReference type="AlphaFoldDB" id="A0A9N7VMK1"/>
<name>A0A9N7VMK1_PLEPL</name>
<keyword evidence="2" id="KW-1185">Reference proteome</keyword>
<dbReference type="Gene3D" id="3.40.220.10">
    <property type="entry name" value="Leucine Aminopeptidase, subunit E, domain 1"/>
    <property type="match status" value="1"/>
</dbReference>
<dbReference type="Proteomes" id="UP001153269">
    <property type="component" value="Unassembled WGS sequence"/>
</dbReference>
<protein>
    <submittedName>
        <fullName evidence="1">Uncharacterized protein</fullName>
    </submittedName>
</protein>
<dbReference type="SUPFAM" id="SSF52949">
    <property type="entry name" value="Macro domain-like"/>
    <property type="match status" value="1"/>
</dbReference>
<organism evidence="1 2">
    <name type="scientific">Pleuronectes platessa</name>
    <name type="common">European plaice</name>
    <dbReference type="NCBI Taxonomy" id="8262"/>
    <lineage>
        <taxon>Eukaryota</taxon>
        <taxon>Metazoa</taxon>
        <taxon>Chordata</taxon>
        <taxon>Craniata</taxon>
        <taxon>Vertebrata</taxon>
        <taxon>Euteleostomi</taxon>
        <taxon>Actinopterygii</taxon>
        <taxon>Neopterygii</taxon>
        <taxon>Teleostei</taxon>
        <taxon>Neoteleostei</taxon>
        <taxon>Acanthomorphata</taxon>
        <taxon>Carangaria</taxon>
        <taxon>Pleuronectiformes</taxon>
        <taxon>Pleuronectoidei</taxon>
        <taxon>Pleuronectidae</taxon>
        <taxon>Pleuronectes</taxon>
    </lineage>
</organism>
<accession>A0A9N7VMK1</accession>
<sequence length="195" mass="21790">MPVKVNLNSPEGDWKETKDVLLSLSVKDRRKHYRTSNFVPLDDIPVWTPTAGGSEPSRYQRNEKFDQKISLYSGDITKLEIDAIVNAGRAPYMSFTLQWRGVIFLLRGFTDSQLALSTGLSDVLGASISLADVPAVATLLQCIWQIYQEPEEVTRSPQQRLLVPPRSHRLHTVRSLSLPLLQSPFISPTALVSSS</sequence>
<reference evidence="1" key="1">
    <citation type="submission" date="2020-03" db="EMBL/GenBank/DDBJ databases">
        <authorList>
            <person name="Weist P."/>
        </authorList>
    </citation>
    <scope>NUCLEOTIDE SEQUENCE</scope>
</reference>
<proteinExistence type="predicted"/>
<gene>
    <name evidence="1" type="ORF">PLEPLA_LOCUS38769</name>
</gene>
<dbReference type="EMBL" id="CADEAL010004075">
    <property type="protein sequence ID" value="CAB1451076.1"/>
    <property type="molecule type" value="Genomic_DNA"/>
</dbReference>
<comment type="caution">
    <text evidence="1">The sequence shown here is derived from an EMBL/GenBank/DDBJ whole genome shotgun (WGS) entry which is preliminary data.</text>
</comment>